<feature type="domain" description="Cell envelope-related transcriptional attenuator" evidence="4">
    <location>
        <begin position="137"/>
        <end position="304"/>
    </location>
</feature>
<dbReference type="Pfam" id="PF03816">
    <property type="entry name" value="LytR_cpsA_psr"/>
    <property type="match status" value="1"/>
</dbReference>
<dbReference type="PANTHER" id="PTHR33392">
    <property type="entry name" value="POLYISOPRENYL-TEICHOIC ACID--PEPTIDOGLYCAN TEICHOIC ACID TRANSFERASE TAGU"/>
    <property type="match status" value="1"/>
</dbReference>
<dbReference type="AlphaFoldDB" id="A0A8J3HUD8"/>
<evidence type="ECO:0000256" key="3">
    <source>
        <dbReference type="SAM" id="Phobius"/>
    </source>
</evidence>
<dbReference type="InterPro" id="IPR004474">
    <property type="entry name" value="LytR_CpsA_psr"/>
</dbReference>
<evidence type="ECO:0000256" key="2">
    <source>
        <dbReference type="SAM" id="MobiDB-lite"/>
    </source>
</evidence>
<feature type="compositionally biased region" description="Basic and acidic residues" evidence="2">
    <location>
        <begin position="86"/>
        <end position="95"/>
    </location>
</feature>
<protein>
    <recommendedName>
        <fullName evidence="4">Cell envelope-related transcriptional attenuator domain-containing protein</fullName>
    </recommendedName>
</protein>
<gene>
    <name evidence="5" type="ORF">KSX_20970</name>
</gene>
<reference evidence="5" key="1">
    <citation type="submission" date="2020-10" db="EMBL/GenBank/DDBJ databases">
        <title>Taxonomic study of unclassified bacteria belonging to the class Ktedonobacteria.</title>
        <authorList>
            <person name="Yabe S."/>
            <person name="Wang C.M."/>
            <person name="Zheng Y."/>
            <person name="Sakai Y."/>
            <person name="Cavaletti L."/>
            <person name="Monciardini P."/>
            <person name="Donadio S."/>
        </authorList>
    </citation>
    <scope>NUCLEOTIDE SEQUENCE</scope>
    <source>
        <strain evidence="5">SOSP1-1</strain>
    </source>
</reference>
<keyword evidence="3" id="KW-1133">Transmembrane helix</keyword>
<proteinExistence type="inferred from homology"/>
<feature type="transmembrane region" description="Helical" evidence="3">
    <location>
        <begin position="42"/>
        <end position="67"/>
    </location>
</feature>
<evidence type="ECO:0000256" key="1">
    <source>
        <dbReference type="ARBA" id="ARBA00006068"/>
    </source>
</evidence>
<comment type="caution">
    <text evidence="5">The sequence shown here is derived from an EMBL/GenBank/DDBJ whole genome shotgun (WGS) entry which is preliminary data.</text>
</comment>
<dbReference type="InterPro" id="IPR050922">
    <property type="entry name" value="LytR/CpsA/Psr_CW_biosynth"/>
</dbReference>
<name>A0A8J3HUD8_9CHLR</name>
<feature type="region of interest" description="Disordered" evidence="2">
    <location>
        <begin position="16"/>
        <end position="35"/>
    </location>
</feature>
<keyword evidence="3" id="KW-0812">Transmembrane</keyword>
<keyword evidence="6" id="KW-1185">Reference proteome</keyword>
<evidence type="ECO:0000313" key="5">
    <source>
        <dbReference type="EMBL" id="GHO43934.1"/>
    </source>
</evidence>
<evidence type="ECO:0000313" key="6">
    <source>
        <dbReference type="Proteomes" id="UP000612362"/>
    </source>
</evidence>
<accession>A0A8J3HUD8</accession>
<feature type="region of interest" description="Disordered" evidence="2">
    <location>
        <begin position="86"/>
        <end position="108"/>
    </location>
</feature>
<comment type="similarity">
    <text evidence="1">Belongs to the LytR/CpsA/Psr (LCP) family.</text>
</comment>
<dbReference type="PANTHER" id="PTHR33392:SF6">
    <property type="entry name" value="POLYISOPRENYL-TEICHOIC ACID--PEPTIDOGLYCAN TEICHOIC ACID TRANSFERASE TAGU"/>
    <property type="match status" value="1"/>
</dbReference>
<dbReference type="Gene3D" id="3.40.630.190">
    <property type="entry name" value="LCP protein"/>
    <property type="match status" value="1"/>
</dbReference>
<dbReference type="NCBIfam" id="TIGR00350">
    <property type="entry name" value="lytR_cpsA_psr"/>
    <property type="match status" value="1"/>
</dbReference>
<sequence length="463" mass="49892">MSGIQAPLLIPQGMASRAPGQAFQTPPPTPLRGKIGRKKRRFPIWAQVLVAVLTLLVAVGGVGFWYYQVNFASSVGQITGRQVTKFDKNGNKTTEESSQNTGNNGGMLSGGRVNILLLGSDNDGKGNDGKSGSPLAQTDIVVTIDPSTNYVGMLSIPRDMRVYIPGNSAGKMDFAFSYGYQSGASKDPYADAAGLAEATVEKNFNIHIDYYAWVGLDGFIKVINTAGGVDVDALHPMVDDVYPNDVKTNDIYGFKRLYVAPGPQHMSGIEALEYVRTRHSDLGGDFGRSVRQQQILTALKGKLQSSDTVNKLPEYAKDLTGYLRTDMQIPDVIKMANFARTIDAAKINKLVLSPPYSTSISGSSDYAPLCGTILPDLQKMFGNEASCMSVLGNTTQPLSKQDQELARNNPSHVSANTSDEALASAQQMTSMSTMSVPQTLGDPFGVRSLLDLMCMVTFENIKV</sequence>
<keyword evidence="3" id="KW-0472">Membrane</keyword>
<evidence type="ECO:0000259" key="4">
    <source>
        <dbReference type="Pfam" id="PF03816"/>
    </source>
</evidence>
<organism evidence="5 6">
    <name type="scientific">Ktedonospora formicarum</name>
    <dbReference type="NCBI Taxonomy" id="2778364"/>
    <lineage>
        <taxon>Bacteria</taxon>
        <taxon>Bacillati</taxon>
        <taxon>Chloroflexota</taxon>
        <taxon>Ktedonobacteria</taxon>
        <taxon>Ktedonobacterales</taxon>
        <taxon>Ktedonobacteraceae</taxon>
        <taxon>Ktedonospora</taxon>
    </lineage>
</organism>
<dbReference type="EMBL" id="BNJF01000001">
    <property type="protein sequence ID" value="GHO43934.1"/>
    <property type="molecule type" value="Genomic_DNA"/>
</dbReference>
<dbReference type="Proteomes" id="UP000612362">
    <property type="component" value="Unassembled WGS sequence"/>
</dbReference>